<accession>A0A927WPH8</accession>
<feature type="region of interest" description="Disordered" evidence="1">
    <location>
        <begin position="44"/>
        <end position="64"/>
    </location>
</feature>
<dbReference type="EMBL" id="SVBY01000105">
    <property type="protein sequence ID" value="MBE6093585.1"/>
    <property type="molecule type" value="Genomic_DNA"/>
</dbReference>
<dbReference type="AlphaFoldDB" id="A0A927WPH8"/>
<sequence>MVSIHGAGAYAQMPIKQPYYKDDQINGLKAQESSYESQIAQLEAGSDEENAAALQETESKLASVQSQLDNLKPVTAVKPRQNIAPPPEPPTDEEMNARFGAAYSVEISSAGRQMDNE</sequence>
<name>A0A927WPH8_SELRU</name>
<reference evidence="2" key="1">
    <citation type="submission" date="2019-04" db="EMBL/GenBank/DDBJ databases">
        <title>Evolution of Biomass-Degrading Anaerobic Consortia Revealed by Metagenomics.</title>
        <authorList>
            <person name="Peng X."/>
        </authorList>
    </citation>
    <scope>NUCLEOTIDE SEQUENCE</scope>
    <source>
        <strain evidence="2">SIG240</strain>
    </source>
</reference>
<protein>
    <submittedName>
        <fullName evidence="2">Uncharacterized protein</fullName>
    </submittedName>
</protein>
<evidence type="ECO:0000256" key="1">
    <source>
        <dbReference type="SAM" id="MobiDB-lite"/>
    </source>
</evidence>
<organism evidence="2 3">
    <name type="scientific">Selenomonas ruminantium</name>
    <dbReference type="NCBI Taxonomy" id="971"/>
    <lineage>
        <taxon>Bacteria</taxon>
        <taxon>Bacillati</taxon>
        <taxon>Bacillota</taxon>
        <taxon>Negativicutes</taxon>
        <taxon>Selenomonadales</taxon>
        <taxon>Selenomonadaceae</taxon>
        <taxon>Selenomonas</taxon>
    </lineage>
</organism>
<evidence type="ECO:0000313" key="2">
    <source>
        <dbReference type="EMBL" id="MBE6093585.1"/>
    </source>
</evidence>
<dbReference type="Proteomes" id="UP000761380">
    <property type="component" value="Unassembled WGS sequence"/>
</dbReference>
<gene>
    <name evidence="2" type="ORF">E7201_10575</name>
</gene>
<comment type="caution">
    <text evidence="2">The sequence shown here is derived from an EMBL/GenBank/DDBJ whole genome shotgun (WGS) entry which is preliminary data.</text>
</comment>
<proteinExistence type="predicted"/>
<evidence type="ECO:0000313" key="3">
    <source>
        <dbReference type="Proteomes" id="UP000761380"/>
    </source>
</evidence>